<organism evidence="9 10">
    <name type="scientific">Paludisphaera borealis</name>
    <dbReference type="NCBI Taxonomy" id="1387353"/>
    <lineage>
        <taxon>Bacteria</taxon>
        <taxon>Pseudomonadati</taxon>
        <taxon>Planctomycetota</taxon>
        <taxon>Planctomycetia</taxon>
        <taxon>Isosphaerales</taxon>
        <taxon>Isosphaeraceae</taxon>
        <taxon>Paludisphaera</taxon>
    </lineage>
</organism>
<dbReference type="SUPFAM" id="SSF52172">
    <property type="entry name" value="CheY-like"/>
    <property type="match status" value="1"/>
</dbReference>
<evidence type="ECO:0000313" key="10">
    <source>
        <dbReference type="Proteomes" id="UP000186309"/>
    </source>
</evidence>
<dbReference type="PROSITE" id="PS50110">
    <property type="entry name" value="RESPONSE_REGULATORY"/>
    <property type="match status" value="1"/>
</dbReference>
<keyword evidence="5" id="KW-0804">Transcription</keyword>
<dbReference type="PROSITE" id="PS00688">
    <property type="entry name" value="SIGMA54_INTERACT_3"/>
    <property type="match status" value="1"/>
</dbReference>
<dbReference type="InterPro" id="IPR025662">
    <property type="entry name" value="Sigma_54_int_dom_ATP-bd_1"/>
</dbReference>
<sequence length="468" mass="50936">MTTRPTEAETILVAEDDRAIRFSLACSLKAEGYRVIEAGDGDEALAGIDRERPDAVLLDLKMPGRDGLAVLAELGPALADLPVVVITAYGGSAAAIEAMRRGAYDYLSKPFDLDEVQLTLKRALRQRALACEVRALRAKSEESNEEADDSADAEPELIGRSAVMREVFKAIGLAAATDAAVLIVGESGTGKELVAAALHHHSDRSSGPFIRVNCGALPEGLVESELFGHERGAFSGADRQKPGRFERAAGGTILLDEVGELPLAAQAKILRVLQQREFERVGGTEILRTDARIVSATHRDLSKEVAAGRFREDLYYRLNVARIVIPPLRDRPDDIPLLAEAILRRAERRHGWTELSLSPEALIAIRERPWPGNVRQLENALSRAAIAARGRPILPEHLDADEPLDPAVPAAVDPAGLLPLRALLAEVERQAIRRALVACGGNRTKTAERLGISRRQLFDKIREYDLHP</sequence>
<dbReference type="InterPro" id="IPR058031">
    <property type="entry name" value="AAA_lid_NorR"/>
</dbReference>
<dbReference type="InterPro" id="IPR002197">
    <property type="entry name" value="HTH_Fis"/>
</dbReference>
<evidence type="ECO:0000313" key="9">
    <source>
        <dbReference type="EMBL" id="APW59921.1"/>
    </source>
</evidence>
<dbReference type="SMART" id="SM00382">
    <property type="entry name" value="AAA"/>
    <property type="match status" value="1"/>
</dbReference>
<evidence type="ECO:0000256" key="5">
    <source>
        <dbReference type="ARBA" id="ARBA00023163"/>
    </source>
</evidence>
<keyword evidence="4" id="KW-0238">DNA-binding</keyword>
<dbReference type="InterPro" id="IPR025943">
    <property type="entry name" value="Sigma_54_int_dom_ATP-bd_2"/>
</dbReference>
<dbReference type="Gene3D" id="3.40.50.300">
    <property type="entry name" value="P-loop containing nucleotide triphosphate hydrolases"/>
    <property type="match status" value="1"/>
</dbReference>
<dbReference type="PRINTS" id="PR01590">
    <property type="entry name" value="HTHFIS"/>
</dbReference>
<dbReference type="Gene3D" id="3.40.50.2300">
    <property type="match status" value="1"/>
</dbReference>
<dbReference type="GO" id="GO:0006355">
    <property type="term" value="P:regulation of DNA-templated transcription"/>
    <property type="evidence" value="ECO:0007669"/>
    <property type="project" value="InterPro"/>
</dbReference>
<dbReference type="GO" id="GO:0000160">
    <property type="term" value="P:phosphorelay signal transduction system"/>
    <property type="evidence" value="ECO:0007669"/>
    <property type="project" value="InterPro"/>
</dbReference>
<dbReference type="SMART" id="SM00448">
    <property type="entry name" value="REC"/>
    <property type="match status" value="1"/>
</dbReference>
<dbReference type="InterPro" id="IPR002078">
    <property type="entry name" value="Sigma_54_int"/>
</dbReference>
<keyword evidence="1" id="KW-0547">Nucleotide-binding</keyword>
<dbReference type="InterPro" id="IPR001789">
    <property type="entry name" value="Sig_transdc_resp-reg_receiver"/>
</dbReference>
<dbReference type="Gene3D" id="1.10.10.60">
    <property type="entry name" value="Homeodomain-like"/>
    <property type="match status" value="1"/>
</dbReference>
<dbReference type="PROSITE" id="PS00676">
    <property type="entry name" value="SIGMA54_INTERACT_2"/>
    <property type="match status" value="1"/>
</dbReference>
<keyword evidence="2" id="KW-0067">ATP-binding</keyword>
<dbReference type="Proteomes" id="UP000186309">
    <property type="component" value="Chromosome"/>
</dbReference>
<dbReference type="CDD" id="cd00009">
    <property type="entry name" value="AAA"/>
    <property type="match status" value="1"/>
</dbReference>
<feature type="modified residue" description="4-aspartylphosphate" evidence="6">
    <location>
        <position position="59"/>
    </location>
</feature>
<keyword evidence="6" id="KW-0597">Phosphoprotein</keyword>
<dbReference type="PANTHER" id="PTHR32071">
    <property type="entry name" value="TRANSCRIPTIONAL REGULATORY PROTEIN"/>
    <property type="match status" value="1"/>
</dbReference>
<dbReference type="Pfam" id="PF00158">
    <property type="entry name" value="Sigma54_activat"/>
    <property type="match status" value="1"/>
</dbReference>
<dbReference type="FunFam" id="3.40.50.300:FF:000006">
    <property type="entry name" value="DNA-binding transcriptional regulator NtrC"/>
    <property type="match status" value="1"/>
</dbReference>
<evidence type="ECO:0000259" key="8">
    <source>
        <dbReference type="PROSITE" id="PS50110"/>
    </source>
</evidence>
<dbReference type="KEGG" id="pbor:BSF38_01382"/>
<dbReference type="AlphaFoldDB" id="A0A1U7CLX1"/>
<feature type="domain" description="Response regulatory" evidence="8">
    <location>
        <begin position="10"/>
        <end position="124"/>
    </location>
</feature>
<evidence type="ECO:0000256" key="4">
    <source>
        <dbReference type="ARBA" id="ARBA00023125"/>
    </source>
</evidence>
<keyword evidence="3" id="KW-0805">Transcription regulation</keyword>
<dbReference type="Gene3D" id="1.10.8.60">
    <property type="match status" value="1"/>
</dbReference>
<proteinExistence type="predicted"/>
<feature type="domain" description="Sigma-54 factor interaction" evidence="7">
    <location>
        <begin position="157"/>
        <end position="386"/>
    </location>
</feature>
<evidence type="ECO:0000256" key="2">
    <source>
        <dbReference type="ARBA" id="ARBA00022840"/>
    </source>
</evidence>
<evidence type="ECO:0000256" key="6">
    <source>
        <dbReference type="PROSITE-ProRule" id="PRU00169"/>
    </source>
</evidence>
<evidence type="ECO:0000256" key="3">
    <source>
        <dbReference type="ARBA" id="ARBA00023015"/>
    </source>
</evidence>
<dbReference type="OrthoDB" id="9761705at2"/>
<dbReference type="InterPro" id="IPR009057">
    <property type="entry name" value="Homeodomain-like_sf"/>
</dbReference>
<dbReference type="SUPFAM" id="SSF46689">
    <property type="entry name" value="Homeodomain-like"/>
    <property type="match status" value="1"/>
</dbReference>
<reference evidence="10" key="1">
    <citation type="submission" date="2016-12" db="EMBL/GenBank/DDBJ databases">
        <title>Comparative genomics of four Isosphaeraceae planctomycetes: a common pool of plasmids and glycoside hydrolase genes.</title>
        <authorList>
            <person name="Ivanova A."/>
        </authorList>
    </citation>
    <scope>NUCLEOTIDE SEQUENCE [LARGE SCALE GENOMIC DNA]</scope>
    <source>
        <strain evidence="10">PX4</strain>
    </source>
</reference>
<name>A0A1U7CLX1_9BACT</name>
<dbReference type="PROSITE" id="PS50045">
    <property type="entry name" value="SIGMA54_INTERACT_4"/>
    <property type="match status" value="1"/>
</dbReference>
<dbReference type="Pfam" id="PF25601">
    <property type="entry name" value="AAA_lid_14"/>
    <property type="match status" value="1"/>
</dbReference>
<dbReference type="Pfam" id="PF02954">
    <property type="entry name" value="HTH_8"/>
    <property type="match status" value="1"/>
</dbReference>
<dbReference type="InterPro" id="IPR003593">
    <property type="entry name" value="AAA+_ATPase"/>
</dbReference>
<accession>A0A1U7CLX1</accession>
<dbReference type="PROSITE" id="PS00675">
    <property type="entry name" value="SIGMA54_INTERACT_1"/>
    <property type="match status" value="1"/>
</dbReference>
<evidence type="ECO:0000259" key="7">
    <source>
        <dbReference type="PROSITE" id="PS50045"/>
    </source>
</evidence>
<dbReference type="SUPFAM" id="SSF52540">
    <property type="entry name" value="P-loop containing nucleoside triphosphate hydrolases"/>
    <property type="match status" value="1"/>
</dbReference>
<dbReference type="InterPro" id="IPR025944">
    <property type="entry name" value="Sigma_54_int_dom_CS"/>
</dbReference>
<dbReference type="STRING" id="1387353.BSF38_01382"/>
<dbReference type="InterPro" id="IPR011006">
    <property type="entry name" value="CheY-like_superfamily"/>
</dbReference>
<keyword evidence="10" id="KW-1185">Reference proteome</keyword>
<dbReference type="InterPro" id="IPR027417">
    <property type="entry name" value="P-loop_NTPase"/>
</dbReference>
<dbReference type="GO" id="GO:0043565">
    <property type="term" value="F:sequence-specific DNA binding"/>
    <property type="evidence" value="ECO:0007669"/>
    <property type="project" value="InterPro"/>
</dbReference>
<dbReference type="GO" id="GO:0005524">
    <property type="term" value="F:ATP binding"/>
    <property type="evidence" value="ECO:0007669"/>
    <property type="project" value="UniProtKB-KW"/>
</dbReference>
<evidence type="ECO:0000256" key="1">
    <source>
        <dbReference type="ARBA" id="ARBA00022741"/>
    </source>
</evidence>
<dbReference type="Pfam" id="PF00072">
    <property type="entry name" value="Response_reg"/>
    <property type="match status" value="1"/>
</dbReference>
<gene>
    <name evidence="9" type="primary">zraR_2</name>
    <name evidence="9" type="ORF">BSF38_01382</name>
</gene>
<dbReference type="RefSeq" id="WP_076344201.1">
    <property type="nucleotide sequence ID" value="NZ_CP019082.1"/>
</dbReference>
<protein>
    <submittedName>
        <fullName evidence="9">Transcriptional regulatory protein ZraR</fullName>
    </submittedName>
</protein>
<dbReference type="EMBL" id="CP019082">
    <property type="protein sequence ID" value="APW59921.1"/>
    <property type="molecule type" value="Genomic_DNA"/>
</dbReference>